<feature type="compositionally biased region" description="Basic and acidic residues" evidence="5">
    <location>
        <begin position="1053"/>
        <end position="1064"/>
    </location>
</feature>
<sequence length="1064" mass="123848">MVLLENEYDQFDPELKYLLISVCSALGGFEKCENIPEEVPKECILTDEEDGGKYLYVLGEECLECLRDLKRFLRQEDYTSDKQAIRLLGKWDILNKDLIPIFLLNSEMTNTFQEKHCLACIELFVPLTWKTEKESEYPLESLEYLRAHKQAFLREGLLEGIFSVLIKMLSKPLRERNERENGFIGLILNLIRNLLAIPDRQASIQDSSERYEQAFIQERIILRLQESHLLELLLNFASSADDSDYLSWNMTIQEIFCNLFGKFDPSAFLLPPEDNPSANKLAELLRQEDLRKQQSLAAMPSRHHRFGGAYKVNLGEGKDIVLHSQDAGYTSLAANLDKTKKKLAPKRRNKETKFMAELKTEEGRLCMKQTGIAFLESCFNPLFTAVRYDLEREIHSIKEEDYSNFFFLNGYFLNVYKIIKEHPTCLLEGSQGIGFDAISRIMTVPSIVFIVRRMVKVMEEKNWDELYTSVDCFKNIFHVLNVMYTSEDETYQEMANALQNNIYYEESILKLFITLISQYKAQSIGYLRSLVELVHVLLKLLERFSKSKNYMFVRTKKTKARKKAKKDSDENPNNAEENSVPVDNENPAESEASQGEEETSNQSSYSEKLFKFQEYESRFARESILENYIILLESHQSLNENDLYHIVSMFHRMFIKSKVEPIFYKLSVLNVFNELIQAQRGHPLGATTSYKELVKFSRHCLRQMFKAMEKNPLLTVEILYPKYRQDCIRIQYGDDGLPEDEYEPAKEDKEDDQSARLKRARDEDSSSNESDNSGDDTGIHSIRNMLSTQLSWSQKIGVAIGYLLAHEHRELLEWLKSMIAKSVEEKQSNAHMDLDEQALLPNFVLRTSEEAHKLAMTDDSQFRELLTLFKFTEEDPDIHPSLEGEPDQMEWTIPSYLTEQELIEDLEIIDQFMENPLRPDGKPLKQSKKKSKKPKKHRKHRDENGKRLKKKKKIEPTKVYKSIEFIEDSDEGDDDEFFRREREMARKRAEDRRNAGFVIDLAKYNVVETEEELLQQVNNALANDSGSENEDQELLHRNSQESNPTSEDEAQSEPEHSSTSEEDD</sequence>
<dbReference type="InterPro" id="IPR016024">
    <property type="entry name" value="ARM-type_fold"/>
</dbReference>
<organism evidence="7 8">
    <name type="scientific">Basidiobolus ranarum</name>
    <dbReference type="NCBI Taxonomy" id="34480"/>
    <lineage>
        <taxon>Eukaryota</taxon>
        <taxon>Fungi</taxon>
        <taxon>Fungi incertae sedis</taxon>
        <taxon>Zoopagomycota</taxon>
        <taxon>Entomophthoromycotina</taxon>
        <taxon>Basidiobolomycetes</taxon>
        <taxon>Basidiobolales</taxon>
        <taxon>Basidiobolaceae</taxon>
        <taxon>Basidiobolus</taxon>
    </lineage>
</organism>
<feature type="region of interest" description="Disordered" evidence="5">
    <location>
        <begin position="561"/>
        <end position="605"/>
    </location>
</feature>
<proteinExistence type="predicted"/>
<feature type="domain" description="Timeless N-terminal" evidence="6">
    <location>
        <begin position="56"/>
        <end position="312"/>
    </location>
</feature>
<dbReference type="InterPro" id="IPR006906">
    <property type="entry name" value="Timeless_N"/>
</dbReference>
<evidence type="ECO:0000256" key="3">
    <source>
        <dbReference type="ARBA" id="ARBA00023242"/>
    </source>
</evidence>
<feature type="region of interest" description="Disordered" evidence="5">
    <location>
        <begin position="735"/>
        <end position="780"/>
    </location>
</feature>
<dbReference type="PANTHER" id="PTHR22940:SF4">
    <property type="entry name" value="PROTEIN TIMELESS HOMOLOG"/>
    <property type="match status" value="1"/>
</dbReference>
<accession>A0ABR2W7R9</accession>
<protein>
    <submittedName>
        <fullName evidence="7">Topoisomerase 1-associated factor 1</fullName>
    </submittedName>
</protein>
<feature type="compositionally biased region" description="Basic and acidic residues" evidence="5">
    <location>
        <begin position="743"/>
        <end position="764"/>
    </location>
</feature>
<evidence type="ECO:0000256" key="2">
    <source>
        <dbReference type="ARBA" id="ARBA00022880"/>
    </source>
</evidence>
<evidence type="ECO:0000256" key="1">
    <source>
        <dbReference type="ARBA" id="ARBA00004123"/>
    </source>
</evidence>
<comment type="subcellular location">
    <subcellularLocation>
        <location evidence="1">Nucleus</location>
    </subcellularLocation>
</comment>
<evidence type="ECO:0000313" key="8">
    <source>
        <dbReference type="Proteomes" id="UP001479436"/>
    </source>
</evidence>
<dbReference type="Pfam" id="PF04821">
    <property type="entry name" value="TIMELESS"/>
    <property type="match status" value="1"/>
</dbReference>
<evidence type="ECO:0000259" key="6">
    <source>
        <dbReference type="Pfam" id="PF04821"/>
    </source>
</evidence>
<dbReference type="InterPro" id="IPR044998">
    <property type="entry name" value="Timeless"/>
</dbReference>
<evidence type="ECO:0000256" key="5">
    <source>
        <dbReference type="SAM" id="MobiDB-lite"/>
    </source>
</evidence>
<dbReference type="EMBL" id="JASJQH010006963">
    <property type="protein sequence ID" value="KAK9721908.1"/>
    <property type="molecule type" value="Genomic_DNA"/>
</dbReference>
<reference evidence="7 8" key="1">
    <citation type="submission" date="2023-04" db="EMBL/GenBank/DDBJ databases">
        <title>Genome of Basidiobolus ranarum AG-B5.</title>
        <authorList>
            <person name="Stajich J.E."/>
            <person name="Carter-House D."/>
            <person name="Gryganskyi A."/>
        </authorList>
    </citation>
    <scope>NUCLEOTIDE SEQUENCE [LARGE SCALE GENOMIC DNA]</scope>
    <source>
        <strain evidence="7 8">AG-B5</strain>
    </source>
</reference>
<comment type="caution">
    <text evidence="7">The sequence shown here is derived from an EMBL/GenBank/DDBJ whole genome shotgun (WGS) entry which is preliminary data.</text>
</comment>
<evidence type="ECO:0000256" key="4">
    <source>
        <dbReference type="ARBA" id="ARBA00023306"/>
    </source>
</evidence>
<keyword evidence="2" id="KW-0236">DNA replication inhibitor</keyword>
<keyword evidence="4" id="KW-0131">Cell cycle</keyword>
<name>A0ABR2W7R9_9FUNG</name>
<dbReference type="Proteomes" id="UP001479436">
    <property type="component" value="Unassembled WGS sequence"/>
</dbReference>
<dbReference type="PANTHER" id="PTHR22940">
    <property type="entry name" value="TIMEOUT/TIMELESS-2"/>
    <property type="match status" value="1"/>
</dbReference>
<feature type="region of interest" description="Disordered" evidence="5">
    <location>
        <begin position="1017"/>
        <end position="1064"/>
    </location>
</feature>
<evidence type="ECO:0000313" key="7">
    <source>
        <dbReference type="EMBL" id="KAK9721908.1"/>
    </source>
</evidence>
<keyword evidence="3" id="KW-0539">Nucleus</keyword>
<gene>
    <name evidence="7" type="primary">TOF1</name>
    <name evidence="7" type="ORF">K7432_003032</name>
</gene>
<dbReference type="SUPFAM" id="SSF48371">
    <property type="entry name" value="ARM repeat"/>
    <property type="match status" value="1"/>
</dbReference>
<feature type="region of interest" description="Disordered" evidence="5">
    <location>
        <begin position="915"/>
        <end position="953"/>
    </location>
</feature>
<feature type="compositionally biased region" description="Basic residues" evidence="5">
    <location>
        <begin position="925"/>
        <end position="940"/>
    </location>
</feature>
<keyword evidence="8" id="KW-1185">Reference proteome</keyword>